<evidence type="ECO:0000256" key="1">
    <source>
        <dbReference type="SAM" id="Phobius"/>
    </source>
</evidence>
<dbReference type="RefSeq" id="WP_146376262.1">
    <property type="nucleotide sequence ID" value="NZ_JADMWC010000005.1"/>
</dbReference>
<dbReference type="Proteomes" id="UP000315827">
    <property type="component" value="Unassembled WGS sequence"/>
</dbReference>
<sequence>MVFVMWIAFAFVAGFVGSGRKIGFGWAFFWALLLSPLIGLIIAFASDKKSDMELREVQEKQAEAIQVIKEYSKKSVTDQIKEAKDLLDSGAITEDEFDSLKKKLLNS</sequence>
<dbReference type="InterPro" id="IPR018649">
    <property type="entry name" value="SHOCT"/>
</dbReference>
<comment type="caution">
    <text evidence="3">The sequence shown here is derived from an EMBL/GenBank/DDBJ whole genome shotgun (WGS) entry which is preliminary data.</text>
</comment>
<organism evidence="3 4">
    <name type="scientific">Parabacteroides distasonis</name>
    <dbReference type="NCBI Taxonomy" id="823"/>
    <lineage>
        <taxon>Bacteria</taxon>
        <taxon>Pseudomonadati</taxon>
        <taxon>Bacteroidota</taxon>
        <taxon>Bacteroidia</taxon>
        <taxon>Bacteroidales</taxon>
        <taxon>Tannerellaceae</taxon>
        <taxon>Parabacteroides</taxon>
    </lineage>
</organism>
<keyword evidence="1" id="KW-1133">Transmembrane helix</keyword>
<dbReference type="AlphaFoldDB" id="A0A5C6K3S8"/>
<dbReference type="Pfam" id="PF09851">
    <property type="entry name" value="SHOCT"/>
    <property type="match status" value="1"/>
</dbReference>
<reference evidence="3 4" key="1">
    <citation type="submission" date="2019-07" db="EMBL/GenBank/DDBJ databases">
        <title>Genome sequencing of Parabacteroides distasonis iSURF_7.</title>
        <authorList>
            <person name="Degefu H.N."/>
            <person name="Ruoff K.L."/>
            <person name="Price C.E."/>
            <person name="Valls R.A."/>
            <person name="O'Toole G.A."/>
        </authorList>
    </citation>
    <scope>NUCLEOTIDE SEQUENCE [LARGE SCALE GENOMIC DNA]</scope>
    <source>
        <strain evidence="3 4">CFPLTA003_1B</strain>
    </source>
</reference>
<keyword evidence="1" id="KW-0472">Membrane</keyword>
<evidence type="ECO:0000313" key="4">
    <source>
        <dbReference type="Proteomes" id="UP000315827"/>
    </source>
</evidence>
<feature type="transmembrane region" description="Helical" evidence="1">
    <location>
        <begin position="28"/>
        <end position="45"/>
    </location>
</feature>
<protein>
    <submittedName>
        <fullName evidence="3">SHOCT domain-containing protein</fullName>
    </submittedName>
</protein>
<accession>A0A5C6K3S8</accession>
<dbReference type="EMBL" id="VOHW01000025">
    <property type="protein sequence ID" value="TWV57755.1"/>
    <property type="molecule type" value="Genomic_DNA"/>
</dbReference>
<evidence type="ECO:0000313" key="3">
    <source>
        <dbReference type="EMBL" id="TWV57755.1"/>
    </source>
</evidence>
<gene>
    <name evidence="3" type="ORF">FSA05_22640</name>
</gene>
<keyword evidence="1" id="KW-0812">Transmembrane</keyword>
<name>A0A5C6K3S8_PARDI</name>
<evidence type="ECO:0000259" key="2">
    <source>
        <dbReference type="Pfam" id="PF09851"/>
    </source>
</evidence>
<feature type="domain" description="SHOCT" evidence="2">
    <location>
        <begin position="78"/>
        <end position="105"/>
    </location>
</feature>
<proteinExistence type="predicted"/>